<sequence length="118" mass="13351">MVHARPIVRLTKMNLSLWARMRGYWSGGFKTGGFGFYSSSRKVGRASSLFFFFSHCARSPATVNTRLLCWWLDYGLGGWHRDMLLSAQQDHIRGVRVRLRALIAASEPLKVCLESKGG</sequence>
<dbReference type="Proteomes" id="UP000027195">
    <property type="component" value="Unassembled WGS sequence"/>
</dbReference>
<dbReference type="EMBL" id="KL198029">
    <property type="protein sequence ID" value="KDQ16108.1"/>
    <property type="molecule type" value="Genomic_DNA"/>
</dbReference>
<name>A0A067MK01_BOTB1</name>
<dbReference type="InParanoid" id="A0A067MK01"/>
<reference evidence="2" key="1">
    <citation type="journal article" date="2014" name="Proc. Natl. Acad. Sci. U.S.A.">
        <title>Extensive sampling of basidiomycete genomes demonstrates inadequacy of the white-rot/brown-rot paradigm for wood decay fungi.</title>
        <authorList>
            <person name="Riley R."/>
            <person name="Salamov A.A."/>
            <person name="Brown D.W."/>
            <person name="Nagy L.G."/>
            <person name="Floudas D."/>
            <person name="Held B.W."/>
            <person name="Levasseur A."/>
            <person name="Lombard V."/>
            <person name="Morin E."/>
            <person name="Otillar R."/>
            <person name="Lindquist E.A."/>
            <person name="Sun H."/>
            <person name="LaButti K.M."/>
            <person name="Schmutz J."/>
            <person name="Jabbour D."/>
            <person name="Luo H."/>
            <person name="Baker S.E."/>
            <person name="Pisabarro A.G."/>
            <person name="Walton J.D."/>
            <person name="Blanchette R.A."/>
            <person name="Henrissat B."/>
            <person name="Martin F."/>
            <person name="Cullen D."/>
            <person name="Hibbett D.S."/>
            <person name="Grigoriev I.V."/>
        </authorList>
    </citation>
    <scope>NUCLEOTIDE SEQUENCE [LARGE SCALE GENOMIC DNA]</scope>
    <source>
        <strain evidence="2">FD-172 SS1</strain>
    </source>
</reference>
<dbReference type="AlphaFoldDB" id="A0A067MK01"/>
<organism evidence="1 2">
    <name type="scientific">Botryobasidium botryosum (strain FD-172 SS1)</name>
    <dbReference type="NCBI Taxonomy" id="930990"/>
    <lineage>
        <taxon>Eukaryota</taxon>
        <taxon>Fungi</taxon>
        <taxon>Dikarya</taxon>
        <taxon>Basidiomycota</taxon>
        <taxon>Agaricomycotina</taxon>
        <taxon>Agaricomycetes</taxon>
        <taxon>Cantharellales</taxon>
        <taxon>Botryobasidiaceae</taxon>
        <taxon>Botryobasidium</taxon>
    </lineage>
</organism>
<accession>A0A067MK01</accession>
<proteinExistence type="predicted"/>
<gene>
    <name evidence="1" type="ORF">BOTBODRAFT_268103</name>
</gene>
<evidence type="ECO:0000313" key="1">
    <source>
        <dbReference type="EMBL" id="KDQ16108.1"/>
    </source>
</evidence>
<protein>
    <submittedName>
        <fullName evidence="1">Uncharacterized protein</fullName>
    </submittedName>
</protein>
<evidence type="ECO:0000313" key="2">
    <source>
        <dbReference type="Proteomes" id="UP000027195"/>
    </source>
</evidence>
<dbReference type="HOGENOM" id="CLU_2072752_0_0_1"/>
<keyword evidence="2" id="KW-1185">Reference proteome</keyword>